<dbReference type="EMBL" id="JABWGO010000013">
    <property type="protein sequence ID" value="NUW45760.1"/>
    <property type="molecule type" value="Genomic_DNA"/>
</dbReference>
<organism evidence="1 2">
    <name type="scientific">Nonomuraea rhodomycinica</name>
    <dbReference type="NCBI Taxonomy" id="1712872"/>
    <lineage>
        <taxon>Bacteria</taxon>
        <taxon>Bacillati</taxon>
        <taxon>Actinomycetota</taxon>
        <taxon>Actinomycetes</taxon>
        <taxon>Streptosporangiales</taxon>
        <taxon>Streptosporangiaceae</taxon>
        <taxon>Nonomuraea</taxon>
    </lineage>
</organism>
<protein>
    <submittedName>
        <fullName evidence="1">DUF1838 family protein</fullName>
    </submittedName>
</protein>
<accession>A0A7Y6IWR5</accession>
<evidence type="ECO:0000313" key="2">
    <source>
        <dbReference type="Proteomes" id="UP000546126"/>
    </source>
</evidence>
<dbReference type="Pfam" id="PF08894">
    <property type="entry name" value="DUF1838"/>
    <property type="match status" value="1"/>
</dbReference>
<dbReference type="InterPro" id="IPR014990">
    <property type="entry name" value="DUF1838"/>
</dbReference>
<gene>
    <name evidence="1" type="ORF">HT134_37445</name>
</gene>
<dbReference type="Proteomes" id="UP000546126">
    <property type="component" value="Unassembled WGS sequence"/>
</dbReference>
<keyword evidence="2" id="KW-1185">Reference proteome</keyword>
<dbReference type="AlphaFoldDB" id="A0A7Y6IWR5"/>
<proteinExistence type="predicted"/>
<comment type="caution">
    <text evidence="1">The sequence shown here is derived from an EMBL/GenBank/DDBJ whole genome shotgun (WGS) entry which is preliminary data.</text>
</comment>
<sequence>MISLVLSPCAAHGAPLFKRRGLILSAALTALAVGVAVPGAAAGDELDDPTAPGPVYKTVTDKSALLSLQTNGRPDGRDMVFRISGSVYANIEGNAYDPTLRHGQKLFNIEGYNIRRLYRVPGTTQLYQLSREIVFYTDPADPTKVLREWKNPIDQKTYPVVPINNDAVNFGPFNVTPSYVGPPLRQMHDETEWTSDIPVRTDLKTALGESFGLVNGVYAAQEMFDFYVDDREVAARTVVGTVPKGAMNTKISWARTSPWAPFMCLPETDVRGQLTYHARSWSLQSYSEIEPWLRAEVEAGYPLYTAAPTAPGPSETSWTSFYNKQLGKGATTWAAWCAANGKA</sequence>
<name>A0A7Y6IWR5_9ACTN</name>
<evidence type="ECO:0000313" key="1">
    <source>
        <dbReference type="EMBL" id="NUW45760.1"/>
    </source>
</evidence>
<reference evidence="1 2" key="1">
    <citation type="submission" date="2020-06" db="EMBL/GenBank/DDBJ databases">
        <authorList>
            <person name="Chanama M."/>
        </authorList>
    </citation>
    <scope>NUCLEOTIDE SEQUENCE [LARGE SCALE GENOMIC DNA]</scope>
    <source>
        <strain evidence="1 2">TBRC6557</strain>
    </source>
</reference>